<proteinExistence type="inferred from homology"/>
<sequence>MRSEIHLVNLDKVLTFSNGKTSPKRDDNYQFNVFGSNGIIGKTNKINCPANSIVIGRVGSYCGSVYFSNSECWVTDNAIKAVVKEENSAKYLYYKLISFNLNKLQIGTGQPLLNQSILKSIETKIHPLHEQKAIAHILGTLDDKIELNWKMNQTLEEMAQALFKSWFVDFDPVLDKALAAGNPIPEPLQQKAEKRLALGDKRKPLPKHIQELFPDSFTFTEELGWIPEGWEVKNLDTISIELRRGISPKYIEEGGTRVINQKCIRNHEINFDLTRRNDPNKKKIDGRTIEFGDILINSTGVGTLGRMAAVGPINEEIVVDSHVTLIRPDQNQIKIGYFISLMYSMERYIESIGEGSTGQTELSRSRLKELQILHPNNQLQKIYDSIFQKSFKKKYHNQILSKSLESIRDTLLPKLISGELRVPDAEKIVADHV</sequence>
<dbReference type="PANTHER" id="PTHR30408:SF13">
    <property type="entry name" value="TYPE I RESTRICTION ENZYME HINDI SPECIFICITY SUBUNIT"/>
    <property type="match status" value="1"/>
</dbReference>
<dbReference type="GO" id="GO:0009307">
    <property type="term" value="P:DNA restriction-modification system"/>
    <property type="evidence" value="ECO:0007669"/>
    <property type="project" value="UniProtKB-KW"/>
</dbReference>
<evidence type="ECO:0000256" key="2">
    <source>
        <dbReference type="ARBA" id="ARBA00022747"/>
    </source>
</evidence>
<evidence type="ECO:0000256" key="1">
    <source>
        <dbReference type="ARBA" id="ARBA00010923"/>
    </source>
</evidence>
<feature type="domain" description="Type I restriction modification DNA specificity" evidence="4">
    <location>
        <begin position="8"/>
        <end position="157"/>
    </location>
</feature>
<organism evidence="5 6">
    <name type="scientific">Marinigracilibium pacificum</name>
    <dbReference type="NCBI Taxonomy" id="2729599"/>
    <lineage>
        <taxon>Bacteria</taxon>
        <taxon>Pseudomonadati</taxon>
        <taxon>Bacteroidota</taxon>
        <taxon>Cytophagia</taxon>
        <taxon>Cytophagales</taxon>
        <taxon>Flammeovirgaceae</taxon>
        <taxon>Marinigracilibium</taxon>
    </lineage>
</organism>
<name>A0A848J8D6_9BACT</name>
<protein>
    <recommendedName>
        <fullName evidence="4">Type I restriction modification DNA specificity domain-containing protein</fullName>
    </recommendedName>
</protein>
<accession>A0A848J8D6</accession>
<dbReference type="CDD" id="cd17266">
    <property type="entry name" value="RMtype1_S_Sau1132ORF3780P-TRD2-CR2_like"/>
    <property type="match status" value="1"/>
</dbReference>
<reference evidence="5 6" key="1">
    <citation type="submission" date="2020-04" db="EMBL/GenBank/DDBJ databases">
        <title>Flammeovirgaceae bacterium KN852 isolated from deep sea.</title>
        <authorList>
            <person name="Zhang D.-C."/>
        </authorList>
    </citation>
    <scope>NUCLEOTIDE SEQUENCE [LARGE SCALE GENOMIC DNA]</scope>
    <source>
        <strain evidence="5 6">KN852</strain>
    </source>
</reference>
<feature type="domain" description="Type I restriction modification DNA specificity" evidence="4">
    <location>
        <begin position="227"/>
        <end position="392"/>
    </location>
</feature>
<keyword evidence="2" id="KW-0680">Restriction system</keyword>
<dbReference type="InterPro" id="IPR000055">
    <property type="entry name" value="Restrct_endonuc_typeI_TRD"/>
</dbReference>
<dbReference type="EMBL" id="JABBNU010000015">
    <property type="protein sequence ID" value="NMM50750.1"/>
    <property type="molecule type" value="Genomic_DNA"/>
</dbReference>
<dbReference type="InterPro" id="IPR044946">
    <property type="entry name" value="Restrct_endonuc_typeI_TRD_sf"/>
</dbReference>
<evidence type="ECO:0000259" key="4">
    <source>
        <dbReference type="Pfam" id="PF01420"/>
    </source>
</evidence>
<dbReference type="AlphaFoldDB" id="A0A848J8D6"/>
<evidence type="ECO:0000313" key="6">
    <source>
        <dbReference type="Proteomes" id="UP000559010"/>
    </source>
</evidence>
<dbReference type="PANTHER" id="PTHR30408">
    <property type="entry name" value="TYPE-1 RESTRICTION ENZYME ECOKI SPECIFICITY PROTEIN"/>
    <property type="match status" value="1"/>
</dbReference>
<dbReference type="InterPro" id="IPR052021">
    <property type="entry name" value="Type-I_RS_S_subunit"/>
</dbReference>
<dbReference type="GO" id="GO:0003677">
    <property type="term" value="F:DNA binding"/>
    <property type="evidence" value="ECO:0007669"/>
    <property type="project" value="UniProtKB-KW"/>
</dbReference>
<gene>
    <name evidence="5" type="ORF">HH304_20240</name>
</gene>
<keyword evidence="6" id="KW-1185">Reference proteome</keyword>
<dbReference type="Gene3D" id="3.90.220.20">
    <property type="entry name" value="DNA methylase specificity domains"/>
    <property type="match status" value="2"/>
</dbReference>
<dbReference type="Pfam" id="PF01420">
    <property type="entry name" value="Methylase_S"/>
    <property type="match status" value="2"/>
</dbReference>
<evidence type="ECO:0000313" key="5">
    <source>
        <dbReference type="EMBL" id="NMM50750.1"/>
    </source>
</evidence>
<keyword evidence="3" id="KW-0238">DNA-binding</keyword>
<dbReference type="RefSeq" id="WP_169685113.1">
    <property type="nucleotide sequence ID" value="NZ_JABBNU010000015.1"/>
</dbReference>
<dbReference type="SUPFAM" id="SSF116734">
    <property type="entry name" value="DNA methylase specificity domain"/>
    <property type="match status" value="2"/>
</dbReference>
<dbReference type="Proteomes" id="UP000559010">
    <property type="component" value="Unassembled WGS sequence"/>
</dbReference>
<comment type="caution">
    <text evidence="5">The sequence shown here is derived from an EMBL/GenBank/DDBJ whole genome shotgun (WGS) entry which is preliminary data.</text>
</comment>
<evidence type="ECO:0000256" key="3">
    <source>
        <dbReference type="ARBA" id="ARBA00023125"/>
    </source>
</evidence>
<comment type="similarity">
    <text evidence="1">Belongs to the type-I restriction system S methylase family.</text>
</comment>